<keyword evidence="2" id="KW-1185">Reference proteome</keyword>
<accession>A0A4Y2HAH5</accession>
<organism evidence="1 2">
    <name type="scientific">Araneus ventricosus</name>
    <name type="common">Orbweaver spider</name>
    <name type="synonym">Epeira ventricosa</name>
    <dbReference type="NCBI Taxonomy" id="182803"/>
    <lineage>
        <taxon>Eukaryota</taxon>
        <taxon>Metazoa</taxon>
        <taxon>Ecdysozoa</taxon>
        <taxon>Arthropoda</taxon>
        <taxon>Chelicerata</taxon>
        <taxon>Arachnida</taxon>
        <taxon>Araneae</taxon>
        <taxon>Araneomorphae</taxon>
        <taxon>Entelegynae</taxon>
        <taxon>Araneoidea</taxon>
        <taxon>Araneidae</taxon>
        <taxon>Araneus</taxon>
    </lineage>
</organism>
<reference evidence="1 2" key="1">
    <citation type="journal article" date="2019" name="Sci. Rep.">
        <title>Orb-weaving spider Araneus ventricosus genome elucidates the spidroin gene catalogue.</title>
        <authorList>
            <person name="Kono N."/>
            <person name="Nakamura H."/>
            <person name="Ohtoshi R."/>
            <person name="Moran D.A.P."/>
            <person name="Shinohara A."/>
            <person name="Yoshida Y."/>
            <person name="Fujiwara M."/>
            <person name="Mori M."/>
            <person name="Tomita M."/>
            <person name="Arakawa K."/>
        </authorList>
    </citation>
    <scope>NUCLEOTIDE SEQUENCE [LARGE SCALE GENOMIC DNA]</scope>
</reference>
<proteinExistence type="predicted"/>
<comment type="caution">
    <text evidence="1">The sequence shown here is derived from an EMBL/GenBank/DDBJ whole genome shotgun (WGS) entry which is preliminary data.</text>
</comment>
<name>A0A4Y2HAH5_ARAVE</name>
<evidence type="ECO:0000313" key="2">
    <source>
        <dbReference type="Proteomes" id="UP000499080"/>
    </source>
</evidence>
<dbReference type="EMBL" id="BGPR01001809">
    <property type="protein sequence ID" value="GBM62295.1"/>
    <property type="molecule type" value="Genomic_DNA"/>
</dbReference>
<protein>
    <submittedName>
        <fullName evidence="1">Uncharacterized protein</fullName>
    </submittedName>
</protein>
<dbReference type="Proteomes" id="UP000499080">
    <property type="component" value="Unassembled WGS sequence"/>
</dbReference>
<sequence>MRGNRSVSSNEKSLSTAEVTKTPYLMVNLAFLDLRFPGYIFATYLLTGSFGDGHFAPFLQMTRGSTAALKVDISPNYVFEFKISCRGENFHIGDCFLILLCELVVFENYSEPADLLRNELSTFGHEDESDPVYMAPVDDATQASNWAANEEEDMYCVPYEGSDAPPPLPSPCLGPGL</sequence>
<gene>
    <name evidence="1" type="ORF">AVEN_113331_1</name>
</gene>
<dbReference type="AlphaFoldDB" id="A0A4Y2HAH5"/>
<dbReference type="OrthoDB" id="6436823at2759"/>
<evidence type="ECO:0000313" key="1">
    <source>
        <dbReference type="EMBL" id="GBM62295.1"/>
    </source>
</evidence>